<dbReference type="EMBL" id="CAVLEF010000002">
    <property type="protein sequence ID" value="CAK1541840.1"/>
    <property type="molecule type" value="Genomic_DNA"/>
</dbReference>
<accession>A0AAV1J0D8</accession>
<feature type="region of interest" description="Disordered" evidence="1">
    <location>
        <begin position="329"/>
        <end position="373"/>
    </location>
</feature>
<evidence type="ECO:0000313" key="3">
    <source>
        <dbReference type="Proteomes" id="UP001497472"/>
    </source>
</evidence>
<feature type="region of interest" description="Disordered" evidence="1">
    <location>
        <begin position="125"/>
        <end position="144"/>
    </location>
</feature>
<keyword evidence="3" id="KW-1185">Reference proteome</keyword>
<organism evidence="2 3">
    <name type="scientific">Leptosia nina</name>
    <dbReference type="NCBI Taxonomy" id="320188"/>
    <lineage>
        <taxon>Eukaryota</taxon>
        <taxon>Metazoa</taxon>
        <taxon>Ecdysozoa</taxon>
        <taxon>Arthropoda</taxon>
        <taxon>Hexapoda</taxon>
        <taxon>Insecta</taxon>
        <taxon>Pterygota</taxon>
        <taxon>Neoptera</taxon>
        <taxon>Endopterygota</taxon>
        <taxon>Lepidoptera</taxon>
        <taxon>Glossata</taxon>
        <taxon>Ditrysia</taxon>
        <taxon>Papilionoidea</taxon>
        <taxon>Pieridae</taxon>
        <taxon>Pierinae</taxon>
        <taxon>Leptosia</taxon>
    </lineage>
</organism>
<sequence length="438" mass="49132">MIYRQSFGALLGGRSSFDITVAPVKLADKRKFRFESSLRAKSVCLAERSRPKYERNVRSADSDPLRCAERDAYLAPKPIKTAKPQRKHSSAVTVKQQKRRAIAKTPCAVSIQNLSIPVAFVDRTSHSTSERKPYNATSDNRSFNPKQVGDKRLCRSVCGKETENKLLLQISEAEQVSDFERILNSNAILWERAASRVRGHVWRRNLAPAPPSLSSRPRSAYSLRAVSQAYHYLFRQHEESLQPLIDEYRRDALDDRKDPSASLLDTDWFENLRDLSEFYEDDPVLQKEIETITDRIITEEVQAGEEQGTTRNFFNVNLAELFGLQVNGDAASPTHREDRGPSPSADDERGDAEAWLGPTMSSPSDDLGGSVDGDTSVERLAHNLNTVQIDCDSNVPTITFSNCCEGRSRIDIPNNRNVVLHLAVPAVESADESRPPMM</sequence>
<evidence type="ECO:0000256" key="1">
    <source>
        <dbReference type="SAM" id="MobiDB-lite"/>
    </source>
</evidence>
<dbReference type="Proteomes" id="UP001497472">
    <property type="component" value="Unassembled WGS sequence"/>
</dbReference>
<reference evidence="2 3" key="1">
    <citation type="submission" date="2023-11" db="EMBL/GenBank/DDBJ databases">
        <authorList>
            <person name="Okamura Y."/>
        </authorList>
    </citation>
    <scope>NUCLEOTIDE SEQUENCE [LARGE SCALE GENOMIC DNA]</scope>
</reference>
<comment type="caution">
    <text evidence="2">The sequence shown here is derived from an EMBL/GenBank/DDBJ whole genome shotgun (WGS) entry which is preliminary data.</text>
</comment>
<evidence type="ECO:0000313" key="2">
    <source>
        <dbReference type="EMBL" id="CAK1541840.1"/>
    </source>
</evidence>
<proteinExistence type="predicted"/>
<name>A0AAV1J0D8_9NEOP</name>
<feature type="compositionally biased region" description="Polar residues" evidence="1">
    <location>
        <begin position="135"/>
        <end position="144"/>
    </location>
</feature>
<dbReference type="AlphaFoldDB" id="A0AAV1J0D8"/>
<protein>
    <submittedName>
        <fullName evidence="2">Uncharacterized protein</fullName>
    </submittedName>
</protein>
<gene>
    <name evidence="2" type="ORF">LNINA_LOCUS1791</name>
</gene>